<gene>
    <name evidence="2" type="ORF">C8A01DRAFT_48996</name>
</gene>
<dbReference type="AlphaFoldDB" id="A0AAN6SN97"/>
<dbReference type="PANTHER" id="PTHR24148">
    <property type="entry name" value="ANKYRIN REPEAT DOMAIN-CONTAINING PROTEIN 39 HOMOLOG-RELATED"/>
    <property type="match status" value="1"/>
</dbReference>
<evidence type="ECO:0000313" key="2">
    <source>
        <dbReference type="EMBL" id="KAK4034661.1"/>
    </source>
</evidence>
<evidence type="ECO:0000313" key="3">
    <source>
        <dbReference type="Proteomes" id="UP001303115"/>
    </source>
</evidence>
<reference evidence="3" key="1">
    <citation type="journal article" date="2023" name="Mol. Phylogenet. Evol.">
        <title>Genome-scale phylogeny and comparative genomics of the fungal order Sordariales.</title>
        <authorList>
            <person name="Hensen N."/>
            <person name="Bonometti L."/>
            <person name="Westerberg I."/>
            <person name="Brannstrom I.O."/>
            <person name="Guillou S."/>
            <person name="Cros-Aarteil S."/>
            <person name="Calhoun S."/>
            <person name="Haridas S."/>
            <person name="Kuo A."/>
            <person name="Mondo S."/>
            <person name="Pangilinan J."/>
            <person name="Riley R."/>
            <person name="LaButti K."/>
            <person name="Andreopoulos B."/>
            <person name="Lipzen A."/>
            <person name="Chen C."/>
            <person name="Yan M."/>
            <person name="Daum C."/>
            <person name="Ng V."/>
            <person name="Clum A."/>
            <person name="Steindorff A."/>
            <person name="Ohm R.A."/>
            <person name="Martin F."/>
            <person name="Silar P."/>
            <person name="Natvig D.O."/>
            <person name="Lalanne C."/>
            <person name="Gautier V."/>
            <person name="Ament-Velasquez S.L."/>
            <person name="Kruys A."/>
            <person name="Hutchinson M.I."/>
            <person name="Powell A.J."/>
            <person name="Barry K."/>
            <person name="Miller A.N."/>
            <person name="Grigoriev I.V."/>
            <person name="Debuchy R."/>
            <person name="Gladieux P."/>
            <person name="Hiltunen Thoren M."/>
            <person name="Johannesson H."/>
        </authorList>
    </citation>
    <scope>NUCLEOTIDE SEQUENCE [LARGE SCALE GENOMIC DNA]</scope>
    <source>
        <strain evidence="3">CBS 284.82</strain>
    </source>
</reference>
<dbReference type="InterPro" id="IPR010730">
    <property type="entry name" value="HET"/>
</dbReference>
<accession>A0AAN6SN97</accession>
<dbReference type="Proteomes" id="UP001303115">
    <property type="component" value="Unassembled WGS sequence"/>
</dbReference>
<comment type="caution">
    <text evidence="2">The sequence shown here is derived from an EMBL/GenBank/DDBJ whole genome shotgun (WGS) entry which is preliminary data.</text>
</comment>
<name>A0AAN6SN97_9PEZI</name>
<sequence length="598" mass="65914">MTPPTPQKYPYLPLDPSTHEIRLLTLSYPRSSPAPLSNTPPPDEPAYTLTLTHAPLTSPTTPPPLFSALSYVWGTPTTSSPLPILVINAHPVPVTPNLHSAIARLARQRWTGQIWIDALCINQADTAEKNWQVLLMSRIYRVAEQVLIWLGPEHDGGALHAVRELGVLFREQVTEVEGGWGRVEGFVKTVVGFSITNTDADGDGEGGRKGRVGFDFEAIWRLFRGRPWWRRVWIIQEVVLARKAVVLCGADPGAGVTSVPWEDVSEYMDGVGMPLLDTIIWTSFGTSADSAIQATDPRDRIYGLLGMMRERDRRRIPVEYSPEMTINRVLFAVGKALLEDHGPDVLSFCQQPPGHPSKDLPSWVPDWTAPRTMTLIGGVSLGTDNEARLRGDASGGANWRDWAPKSRVEDVVYEHPVVSLPGIVVAQVEVVCQGFITAPGSASYLDDCRDWLLEINDMVNESLDKSRNAEFDKETWRVPVADFGLAEADDAEGPSRFIHGFDVLTGKLSPPPELGSDAAKRDWVTAESWDYRRVWKVYGRRAFIDNAGRPGLGPAGMVAGDKVVVLAGARVPFILRLESGTSTHRVSESSSFHNIQLV</sequence>
<proteinExistence type="predicted"/>
<protein>
    <submittedName>
        <fullName evidence="2">Heterokaryon incompatibility protein-domain-containing protein</fullName>
    </submittedName>
</protein>
<dbReference type="PANTHER" id="PTHR24148:SF77">
    <property type="entry name" value="HETEROKARYON INCOMPATIBILITY DOMAIN-CONTAINING PROTEIN"/>
    <property type="match status" value="1"/>
</dbReference>
<dbReference type="Pfam" id="PF06985">
    <property type="entry name" value="HET"/>
    <property type="match status" value="1"/>
</dbReference>
<dbReference type="EMBL" id="MU854470">
    <property type="protein sequence ID" value="KAK4034661.1"/>
    <property type="molecule type" value="Genomic_DNA"/>
</dbReference>
<dbReference type="InterPro" id="IPR052895">
    <property type="entry name" value="HetReg/Transcr_Mod"/>
</dbReference>
<feature type="domain" description="Heterokaryon incompatibility" evidence="1">
    <location>
        <begin position="66"/>
        <end position="237"/>
    </location>
</feature>
<dbReference type="Pfam" id="PF26639">
    <property type="entry name" value="Het-6_barrel"/>
    <property type="match status" value="1"/>
</dbReference>
<evidence type="ECO:0000259" key="1">
    <source>
        <dbReference type="Pfam" id="PF06985"/>
    </source>
</evidence>
<organism evidence="2 3">
    <name type="scientific">Parachaetomium inaequale</name>
    <dbReference type="NCBI Taxonomy" id="2588326"/>
    <lineage>
        <taxon>Eukaryota</taxon>
        <taxon>Fungi</taxon>
        <taxon>Dikarya</taxon>
        <taxon>Ascomycota</taxon>
        <taxon>Pezizomycotina</taxon>
        <taxon>Sordariomycetes</taxon>
        <taxon>Sordariomycetidae</taxon>
        <taxon>Sordariales</taxon>
        <taxon>Chaetomiaceae</taxon>
        <taxon>Parachaetomium</taxon>
    </lineage>
</organism>
<keyword evidence="3" id="KW-1185">Reference proteome</keyword>